<accession>A0A510I4G5</accession>
<evidence type="ECO:0000313" key="2">
    <source>
        <dbReference type="EMBL" id="BBL88128.1"/>
    </source>
</evidence>
<feature type="chain" id="PRO_5022191980" evidence="1">
    <location>
        <begin position="22"/>
        <end position="58"/>
    </location>
</feature>
<organism evidence="2 3">
    <name type="scientific">Vibrio rotiferianus</name>
    <dbReference type="NCBI Taxonomy" id="190895"/>
    <lineage>
        <taxon>Bacteria</taxon>
        <taxon>Pseudomonadati</taxon>
        <taxon>Pseudomonadota</taxon>
        <taxon>Gammaproteobacteria</taxon>
        <taxon>Vibrionales</taxon>
        <taxon>Vibrionaceae</taxon>
        <taxon>Vibrio</taxon>
    </lineage>
</organism>
<proteinExistence type="predicted"/>
<feature type="signal peptide" evidence="1">
    <location>
        <begin position="1"/>
        <end position="21"/>
    </location>
</feature>
<gene>
    <name evidence="2" type="ORF">VroAM7_07810</name>
</gene>
<dbReference type="Proteomes" id="UP000315115">
    <property type="component" value="Chromosome 1"/>
</dbReference>
<dbReference type="AlphaFoldDB" id="A0A510I4G5"/>
<keyword evidence="1" id="KW-0732">Signal</keyword>
<reference evidence="3" key="1">
    <citation type="submission" date="2019-07" db="EMBL/GenBank/DDBJ databases">
        <title>Complete Genome Sequences of Vibrion rotiferianus strain AM7.</title>
        <authorList>
            <person name="Miyazaki K."/>
            <person name="Wiseschart A."/>
            <person name="Pootanakit K."/>
            <person name="Ishimori K."/>
            <person name="Kitahara K."/>
        </authorList>
    </citation>
    <scope>NUCLEOTIDE SEQUENCE [LARGE SCALE GENOMIC DNA]</scope>
    <source>
        <strain evidence="3">AM7</strain>
    </source>
</reference>
<dbReference type="PROSITE" id="PS51257">
    <property type="entry name" value="PROKAR_LIPOPROTEIN"/>
    <property type="match status" value="1"/>
</dbReference>
<evidence type="ECO:0000256" key="1">
    <source>
        <dbReference type="SAM" id="SignalP"/>
    </source>
</evidence>
<sequence length="58" mass="6129">MKILSLILAAGLFFSSSSVLAQNNAGHVFGSGVSCTFSDGSVKHLPRELCKMYGGEHK</sequence>
<dbReference type="EMBL" id="AP019798">
    <property type="protein sequence ID" value="BBL88128.1"/>
    <property type="molecule type" value="Genomic_DNA"/>
</dbReference>
<evidence type="ECO:0000313" key="3">
    <source>
        <dbReference type="Proteomes" id="UP000315115"/>
    </source>
</evidence>
<name>A0A510I4G5_9VIBR</name>
<protein>
    <submittedName>
        <fullName evidence="2">Uncharacterized protein</fullName>
    </submittedName>
</protein>